<proteinExistence type="predicted"/>
<evidence type="ECO:0000313" key="2">
    <source>
        <dbReference type="Proteomes" id="UP001232148"/>
    </source>
</evidence>
<keyword evidence="2" id="KW-1185">Reference proteome</keyword>
<comment type="caution">
    <text evidence="1">The sequence shown here is derived from an EMBL/GenBank/DDBJ whole genome shotgun (WGS) entry which is preliminary data.</text>
</comment>
<organism evidence="1 2">
    <name type="scientific">Colletotrichum zoysiae</name>
    <dbReference type="NCBI Taxonomy" id="1216348"/>
    <lineage>
        <taxon>Eukaryota</taxon>
        <taxon>Fungi</taxon>
        <taxon>Dikarya</taxon>
        <taxon>Ascomycota</taxon>
        <taxon>Pezizomycotina</taxon>
        <taxon>Sordariomycetes</taxon>
        <taxon>Hypocreomycetidae</taxon>
        <taxon>Glomerellales</taxon>
        <taxon>Glomerellaceae</taxon>
        <taxon>Colletotrichum</taxon>
        <taxon>Colletotrichum graminicola species complex</taxon>
    </lineage>
</organism>
<dbReference type="AlphaFoldDB" id="A0AAD9M208"/>
<sequence>MLCYAVPSSLITIARIFMSLPLGNDNLSLLATSDRVWVNHVLGSRTSKTPWEGVAGLVLGSRRAGVQTLNSERSTSNVMYIVEASGFETVLMWYAQIDERRGPRLSGLQSNPSCTCLETFIGTEDKYIQLGKPNVGVEGRRPGAAGRVPEMIPSKEGKAIIVADSRPVDLLAPSRPPAATTLSTPVSLRGHLLCTGYGWCMALAIARAALVLMLIHGHAHHAASLIRDRLINGDMHPNAMPPQGLGYLDGEGRGSSILNRQLQTGELTAVAPTGDDT</sequence>
<dbReference type="EMBL" id="MU842924">
    <property type="protein sequence ID" value="KAK2026008.1"/>
    <property type="molecule type" value="Genomic_DNA"/>
</dbReference>
<name>A0AAD9M208_9PEZI</name>
<accession>A0AAD9M208</accession>
<evidence type="ECO:0000313" key="1">
    <source>
        <dbReference type="EMBL" id="KAK2026008.1"/>
    </source>
</evidence>
<reference evidence="1" key="1">
    <citation type="submission" date="2021-06" db="EMBL/GenBank/DDBJ databases">
        <title>Comparative genomics, transcriptomics and evolutionary studies reveal genomic signatures of adaptation to plant cell wall in hemibiotrophic fungi.</title>
        <authorList>
            <consortium name="DOE Joint Genome Institute"/>
            <person name="Baroncelli R."/>
            <person name="Diaz J.F."/>
            <person name="Benocci T."/>
            <person name="Peng M."/>
            <person name="Battaglia E."/>
            <person name="Haridas S."/>
            <person name="Andreopoulos W."/>
            <person name="Labutti K."/>
            <person name="Pangilinan J."/>
            <person name="Floch G.L."/>
            <person name="Makela M.R."/>
            <person name="Henrissat B."/>
            <person name="Grigoriev I.V."/>
            <person name="Crouch J.A."/>
            <person name="De Vries R.P."/>
            <person name="Sukno S.A."/>
            <person name="Thon M.R."/>
        </authorList>
    </citation>
    <scope>NUCLEOTIDE SEQUENCE</scope>
    <source>
        <strain evidence="1">MAFF235873</strain>
    </source>
</reference>
<gene>
    <name evidence="1" type="ORF">LX32DRAFT_684876</name>
</gene>
<dbReference type="Proteomes" id="UP001232148">
    <property type="component" value="Unassembled WGS sequence"/>
</dbReference>
<protein>
    <submittedName>
        <fullName evidence="1">Uncharacterized protein</fullName>
    </submittedName>
</protein>